<organism evidence="1 2">
    <name type="scientific">Panagrolaimus sp. JU765</name>
    <dbReference type="NCBI Taxonomy" id="591449"/>
    <lineage>
        <taxon>Eukaryota</taxon>
        <taxon>Metazoa</taxon>
        <taxon>Ecdysozoa</taxon>
        <taxon>Nematoda</taxon>
        <taxon>Chromadorea</taxon>
        <taxon>Rhabditida</taxon>
        <taxon>Tylenchina</taxon>
        <taxon>Panagrolaimomorpha</taxon>
        <taxon>Panagrolaimoidea</taxon>
        <taxon>Panagrolaimidae</taxon>
        <taxon>Panagrolaimus</taxon>
    </lineage>
</organism>
<protein>
    <submittedName>
        <fullName evidence="2">SH3 domain-containing protein</fullName>
    </submittedName>
</protein>
<name>A0AC34Q6U8_9BILA</name>
<sequence>MKFLGGDSFRVEVFPYGTPKISVTQRFNHEKKIILTLRWMYERTKSVSCLKAPYPLPFIVKSSSSSNQPIFSGELLTHTDTKFTINDVDQNDWIKVDAGQKGFVTLYTNKMLNDCFPKNADESWTDYYDNINQILGTKIAVAKPETLGKMIGEIGKIKALFLKMICSSNPIFF</sequence>
<reference evidence="2" key="1">
    <citation type="submission" date="2022-11" db="UniProtKB">
        <authorList>
            <consortium name="WormBaseParasite"/>
        </authorList>
    </citation>
    <scope>IDENTIFICATION</scope>
</reference>
<evidence type="ECO:0000313" key="1">
    <source>
        <dbReference type="Proteomes" id="UP000887576"/>
    </source>
</evidence>
<dbReference type="Proteomes" id="UP000887576">
    <property type="component" value="Unplaced"/>
</dbReference>
<accession>A0AC34Q6U8</accession>
<evidence type="ECO:0000313" key="2">
    <source>
        <dbReference type="WBParaSite" id="JU765_v2.g13528.t1"/>
    </source>
</evidence>
<proteinExistence type="predicted"/>
<dbReference type="WBParaSite" id="JU765_v2.g13528.t1">
    <property type="protein sequence ID" value="JU765_v2.g13528.t1"/>
    <property type="gene ID" value="JU765_v2.g13528"/>
</dbReference>